<evidence type="ECO:0000313" key="2">
    <source>
        <dbReference type="Proteomes" id="UP000568839"/>
    </source>
</evidence>
<gene>
    <name evidence="1" type="ORF">HNR44_002399</name>
</gene>
<dbReference type="InterPro" id="IPR009267">
    <property type="entry name" value="NTP_transf_6"/>
</dbReference>
<evidence type="ECO:0000313" key="1">
    <source>
        <dbReference type="EMBL" id="MBB6450416.1"/>
    </source>
</evidence>
<protein>
    <recommendedName>
        <fullName evidence="3">Nucleotidyltransferase family protein</fullName>
    </recommendedName>
</protein>
<dbReference type="AlphaFoldDB" id="A0A841PTA7"/>
<dbReference type="Pfam" id="PF06042">
    <property type="entry name" value="NTP_transf_6"/>
    <property type="match status" value="1"/>
</dbReference>
<reference evidence="1 2" key="1">
    <citation type="submission" date="2020-08" db="EMBL/GenBank/DDBJ databases">
        <title>Genomic Encyclopedia of Type Strains, Phase IV (KMG-IV): sequencing the most valuable type-strain genomes for metagenomic binning, comparative biology and taxonomic classification.</title>
        <authorList>
            <person name="Goeker M."/>
        </authorList>
    </citation>
    <scope>NUCLEOTIDE SEQUENCE [LARGE SCALE GENOMIC DNA]</scope>
    <source>
        <strain evidence="1 2">DSM 21769</strain>
    </source>
</reference>
<dbReference type="EMBL" id="JACHHJ010000003">
    <property type="protein sequence ID" value="MBB6450416.1"/>
    <property type="molecule type" value="Genomic_DNA"/>
</dbReference>
<accession>A0A841PTA7</accession>
<comment type="caution">
    <text evidence="1">The sequence shown here is derived from an EMBL/GenBank/DDBJ whole genome shotgun (WGS) entry which is preliminary data.</text>
</comment>
<dbReference type="PANTHER" id="PTHR39166">
    <property type="entry name" value="BLL1166 PROTEIN"/>
    <property type="match status" value="1"/>
</dbReference>
<keyword evidence="2" id="KW-1185">Reference proteome</keyword>
<evidence type="ECO:0008006" key="3">
    <source>
        <dbReference type="Google" id="ProtNLM"/>
    </source>
</evidence>
<organism evidence="1 2">
    <name type="scientific">Geomicrobium halophilum</name>
    <dbReference type="NCBI Taxonomy" id="549000"/>
    <lineage>
        <taxon>Bacteria</taxon>
        <taxon>Bacillati</taxon>
        <taxon>Bacillota</taxon>
        <taxon>Bacilli</taxon>
        <taxon>Bacillales</taxon>
        <taxon>Geomicrobium</taxon>
    </lineage>
</organism>
<dbReference type="Proteomes" id="UP000568839">
    <property type="component" value="Unassembled WGS sequence"/>
</dbReference>
<proteinExistence type="predicted"/>
<dbReference type="RefSeq" id="WP_184404468.1">
    <property type="nucleotide sequence ID" value="NZ_JACHHJ010000003.1"/>
</dbReference>
<sequence length="190" mass="22293">MKNKKDIISIIESDDWMMSILELARTLQLPDWWICAGFVRTKIWDHLHGFEQRTPLADIDLIYFDSLFIDEGYEKELEKRLLEIKPEEPWSVKNQARMHVINDTPSYHSSADAISKFPETATAIGLKLDRDHALILKAPYGVGDVMQGIVAPTPHFQKSEKMMRIFEKRKKEKQWKKKWPMLSYSSRNKS</sequence>
<dbReference type="PANTHER" id="PTHR39166:SF1">
    <property type="entry name" value="BLL1166 PROTEIN"/>
    <property type="match status" value="1"/>
</dbReference>
<name>A0A841PTA7_9BACL</name>